<gene>
    <name evidence="4" type="ORF">LZZ85_25205</name>
</gene>
<dbReference type="Pfam" id="PF00491">
    <property type="entry name" value="Arginase"/>
    <property type="match status" value="1"/>
</dbReference>
<dbReference type="PROSITE" id="PS51409">
    <property type="entry name" value="ARGINASE_2"/>
    <property type="match status" value="1"/>
</dbReference>
<dbReference type="SUPFAM" id="SSF52768">
    <property type="entry name" value="Arginase/deacetylase"/>
    <property type="match status" value="1"/>
</dbReference>
<dbReference type="Proteomes" id="UP001165367">
    <property type="component" value="Unassembled WGS sequence"/>
</dbReference>
<keyword evidence="2" id="KW-0378">Hydrolase</keyword>
<dbReference type="CDD" id="cd09988">
    <property type="entry name" value="Formimidoylglutamase"/>
    <property type="match status" value="1"/>
</dbReference>
<keyword evidence="1" id="KW-0479">Metal-binding</keyword>
<keyword evidence="5" id="KW-1185">Reference proteome</keyword>
<sequence length="378" mass="43307">MSDYLHLTDFLSPINLHEISQDEGYKDGQFGHILSVYDGEMPDLDDIQIVIVGCGEQRGSGMIGSENRAPDTIRRHFYQLYYWHTDIKIADIGNLQPGASFADSYAALKTVIKELNDDGKLVVVLGGSHDLTLAQYHANADKKRQVEASVVDALIDLDMTSPFRNQNFLMEMLTGEPNYMRHYNHIGFQSYYVHPRMLETMDKLRFDCYRVGHVKETIEEMEPVIRNSNIFSFDISSIANAYAPANNTSPNGFNGEESCILMQYAGMSPNVGSVGIYGYQAQNDRDELTARQISQMLWYLLDGRSRGRREALLEQRDSFNEYHTAFAEVETVFLQSKKTGRWWMQLPDKKYIACSYKDYLLASSNEIPERWMRAQERG</sequence>
<protein>
    <submittedName>
        <fullName evidence="4">Formimidoylglutamase</fullName>
    </submittedName>
</protein>
<dbReference type="RefSeq" id="WP_237876417.1">
    <property type="nucleotide sequence ID" value="NZ_JAKLTR010000023.1"/>
</dbReference>
<dbReference type="PANTHER" id="PTHR11358:SF26">
    <property type="entry name" value="GUANIDINO ACID HYDROLASE, MITOCHONDRIAL"/>
    <property type="match status" value="1"/>
</dbReference>
<dbReference type="InterPro" id="IPR006035">
    <property type="entry name" value="Ureohydrolase"/>
</dbReference>
<evidence type="ECO:0000256" key="3">
    <source>
        <dbReference type="PROSITE-ProRule" id="PRU00742"/>
    </source>
</evidence>
<proteinExistence type="inferred from homology"/>
<evidence type="ECO:0000256" key="2">
    <source>
        <dbReference type="ARBA" id="ARBA00022801"/>
    </source>
</evidence>
<reference evidence="4" key="1">
    <citation type="submission" date="2022-01" db="EMBL/GenBank/DDBJ databases">
        <authorList>
            <person name="Jo J.-H."/>
            <person name="Im W.-T."/>
        </authorList>
    </citation>
    <scope>NUCLEOTIDE SEQUENCE</scope>
    <source>
        <strain evidence="4">NA20</strain>
    </source>
</reference>
<dbReference type="EMBL" id="JAKLTR010000023">
    <property type="protein sequence ID" value="MCG2617623.1"/>
    <property type="molecule type" value="Genomic_DNA"/>
</dbReference>
<comment type="caution">
    <text evidence="4">The sequence shown here is derived from an EMBL/GenBank/DDBJ whole genome shotgun (WGS) entry which is preliminary data.</text>
</comment>
<accession>A0ABS9KZD4</accession>
<dbReference type="InterPro" id="IPR023696">
    <property type="entry name" value="Ureohydrolase_dom_sf"/>
</dbReference>
<name>A0ABS9KZD4_9BACT</name>
<evidence type="ECO:0000256" key="1">
    <source>
        <dbReference type="ARBA" id="ARBA00022723"/>
    </source>
</evidence>
<evidence type="ECO:0000313" key="5">
    <source>
        <dbReference type="Proteomes" id="UP001165367"/>
    </source>
</evidence>
<dbReference type="PANTHER" id="PTHR11358">
    <property type="entry name" value="ARGINASE/AGMATINASE"/>
    <property type="match status" value="1"/>
</dbReference>
<comment type="similarity">
    <text evidence="3">Belongs to the arginase family.</text>
</comment>
<dbReference type="Gene3D" id="3.40.800.10">
    <property type="entry name" value="Ureohydrolase domain"/>
    <property type="match status" value="1"/>
</dbReference>
<evidence type="ECO:0000313" key="4">
    <source>
        <dbReference type="EMBL" id="MCG2617623.1"/>
    </source>
</evidence>
<organism evidence="4 5">
    <name type="scientific">Terrimonas ginsenosidimutans</name>
    <dbReference type="NCBI Taxonomy" id="2908004"/>
    <lineage>
        <taxon>Bacteria</taxon>
        <taxon>Pseudomonadati</taxon>
        <taxon>Bacteroidota</taxon>
        <taxon>Chitinophagia</taxon>
        <taxon>Chitinophagales</taxon>
        <taxon>Chitinophagaceae</taxon>
        <taxon>Terrimonas</taxon>
    </lineage>
</organism>